<evidence type="ECO:0000313" key="2">
    <source>
        <dbReference type="EMBL" id="TKD15527.1"/>
    </source>
</evidence>
<sequence length="67" mass="6923">MREGLLSAALVGICHDDEGAITVDWVVLTAAVVSLGMVAGSLIWSNSGSVARNVGDFLDTQSVKATF</sequence>
<dbReference type="OrthoDB" id="5525128at2"/>
<keyword evidence="1" id="KW-1133">Transmembrane helix</keyword>
<accession>A0A4V5PQQ9</accession>
<dbReference type="AlphaFoldDB" id="A0A4V5PQQ9"/>
<keyword evidence="1" id="KW-0812">Transmembrane</keyword>
<dbReference type="Proteomes" id="UP000310597">
    <property type="component" value="Unassembled WGS sequence"/>
</dbReference>
<proteinExistence type="predicted"/>
<evidence type="ECO:0008006" key="4">
    <source>
        <dbReference type="Google" id="ProtNLM"/>
    </source>
</evidence>
<evidence type="ECO:0000256" key="1">
    <source>
        <dbReference type="SAM" id="Phobius"/>
    </source>
</evidence>
<feature type="transmembrane region" description="Helical" evidence="1">
    <location>
        <begin position="26"/>
        <end position="44"/>
    </location>
</feature>
<protein>
    <recommendedName>
        <fullName evidence="4">Flp pilus assembly protein, pilin Flp</fullName>
    </recommendedName>
</protein>
<name>A0A4V5PQQ9_RHOCA</name>
<evidence type="ECO:0000313" key="3">
    <source>
        <dbReference type="Proteomes" id="UP000310597"/>
    </source>
</evidence>
<keyword evidence="1" id="KW-0472">Membrane</keyword>
<reference evidence="2 3" key="1">
    <citation type="submission" date="2019-04" db="EMBL/GenBank/DDBJ databases">
        <title>Draft Whole-Genome sequence of the purple photosynthetic bacterium Rhodobacter capsulatus SP108 with an indigenous class A beta-lactamase.</title>
        <authorList>
            <person name="Robertson S."/>
            <person name="Meyer T.E."/>
            <person name="Kyndt J.A."/>
        </authorList>
    </citation>
    <scope>NUCLEOTIDE SEQUENCE [LARGE SCALE GENOMIC DNA]</scope>
    <source>
        <strain evidence="2 3">SP108</strain>
    </source>
</reference>
<dbReference type="RefSeq" id="WP_136908490.1">
    <property type="nucleotide sequence ID" value="NZ_SWJZ01000082.1"/>
</dbReference>
<gene>
    <name evidence="2" type="ORF">FBT96_16365</name>
</gene>
<organism evidence="2 3">
    <name type="scientific">Rhodobacter capsulatus</name>
    <name type="common">Rhodopseudomonas capsulata</name>
    <dbReference type="NCBI Taxonomy" id="1061"/>
    <lineage>
        <taxon>Bacteria</taxon>
        <taxon>Pseudomonadati</taxon>
        <taxon>Pseudomonadota</taxon>
        <taxon>Alphaproteobacteria</taxon>
        <taxon>Rhodobacterales</taxon>
        <taxon>Rhodobacter group</taxon>
        <taxon>Rhodobacter</taxon>
    </lineage>
</organism>
<comment type="caution">
    <text evidence="2">The sequence shown here is derived from an EMBL/GenBank/DDBJ whole genome shotgun (WGS) entry which is preliminary data.</text>
</comment>
<dbReference type="EMBL" id="SWJZ01000082">
    <property type="protein sequence ID" value="TKD15527.1"/>
    <property type="molecule type" value="Genomic_DNA"/>
</dbReference>